<comment type="caution">
    <text evidence="3">The sequence shown here is derived from an EMBL/GenBank/DDBJ whole genome shotgun (WGS) entry which is preliminary data.</text>
</comment>
<feature type="transmembrane region" description="Helical" evidence="1">
    <location>
        <begin position="86"/>
        <end position="110"/>
    </location>
</feature>
<protein>
    <recommendedName>
        <fullName evidence="5">Alpha/beta hydrolase</fullName>
    </recommendedName>
</protein>
<evidence type="ECO:0000256" key="2">
    <source>
        <dbReference type="SAM" id="SignalP"/>
    </source>
</evidence>
<evidence type="ECO:0000313" key="3">
    <source>
        <dbReference type="EMBL" id="OGH84053.1"/>
    </source>
</evidence>
<dbReference type="SUPFAM" id="SSF53474">
    <property type="entry name" value="alpha/beta-Hydrolases"/>
    <property type="match status" value="1"/>
</dbReference>
<accession>A0A1F6NJS5</accession>
<feature type="signal peptide" evidence="2">
    <location>
        <begin position="1"/>
        <end position="25"/>
    </location>
</feature>
<keyword evidence="1" id="KW-0812">Transmembrane</keyword>
<name>A0A1F6NJS5_9BACT</name>
<keyword evidence="2" id="KW-0732">Signal</keyword>
<keyword evidence="1" id="KW-1133">Transmembrane helix</keyword>
<dbReference type="Gene3D" id="3.40.50.1820">
    <property type="entry name" value="alpha/beta hydrolase"/>
    <property type="match status" value="1"/>
</dbReference>
<organism evidence="3 4">
    <name type="scientific">Candidatus Magasanikbacteria bacterium RIFOXYB1_FULL_40_15</name>
    <dbReference type="NCBI Taxonomy" id="1798697"/>
    <lineage>
        <taxon>Bacteria</taxon>
        <taxon>Candidatus Magasanikiibacteriota</taxon>
    </lineage>
</organism>
<feature type="chain" id="PRO_5009525781" description="Alpha/beta hydrolase" evidence="2">
    <location>
        <begin position="26"/>
        <end position="341"/>
    </location>
</feature>
<dbReference type="Proteomes" id="UP000176300">
    <property type="component" value="Unassembled WGS sequence"/>
</dbReference>
<dbReference type="STRING" id="1798697.A2373_03670"/>
<dbReference type="InterPro" id="IPR029058">
    <property type="entry name" value="AB_hydrolase_fold"/>
</dbReference>
<dbReference type="EMBL" id="MFQS01000004">
    <property type="protein sequence ID" value="OGH84053.1"/>
    <property type="molecule type" value="Genomic_DNA"/>
</dbReference>
<dbReference type="AlphaFoldDB" id="A0A1F6NJS5"/>
<feature type="transmembrane region" description="Helical" evidence="1">
    <location>
        <begin position="130"/>
        <end position="147"/>
    </location>
</feature>
<reference evidence="3 4" key="1">
    <citation type="journal article" date="2016" name="Nat. Commun.">
        <title>Thousands of microbial genomes shed light on interconnected biogeochemical processes in an aquifer system.</title>
        <authorList>
            <person name="Anantharaman K."/>
            <person name="Brown C.T."/>
            <person name="Hug L.A."/>
            <person name="Sharon I."/>
            <person name="Castelle C.J."/>
            <person name="Probst A.J."/>
            <person name="Thomas B.C."/>
            <person name="Singh A."/>
            <person name="Wilkins M.J."/>
            <person name="Karaoz U."/>
            <person name="Brodie E.L."/>
            <person name="Williams K.H."/>
            <person name="Hubbard S.S."/>
            <person name="Banfield J.F."/>
        </authorList>
    </citation>
    <scope>NUCLEOTIDE SEQUENCE [LARGE SCALE GENOMIC DNA]</scope>
</reference>
<keyword evidence="1" id="KW-0472">Membrane</keyword>
<evidence type="ECO:0008006" key="5">
    <source>
        <dbReference type="Google" id="ProtNLM"/>
    </source>
</evidence>
<sequence>MIKKIKISFIITAILIFLPLFSVNAQESQCVGMEEGDECTVGDYSIEYAGLDPITGERKLIAKTVDVGYDPNYIDSPFLTDYLAAMYRYAVIVTTILATIVIIFAGVLWITSAGNTEQIGRAKKMIGRSITGLLLAVGSYTILWTINPQLVEFGSLKILRVANVNIASDESQINQFGSTAGILVVIGGKPSSDFGKKFMENNIPAEIKNSYTIVYANWEDSINDIKAQAEEAKKQTGNKIYLIGFSKGGETVFNLLKSNFQVDAVGLIDPSHYHWREGILPKNTTMIWGSPFSTNSEFKEEYEKIIKEIEENGGRVEKIVTSHAGAVKLYFDVIFLGKKNI</sequence>
<gene>
    <name evidence="3" type="ORF">A2373_03670</name>
</gene>
<evidence type="ECO:0000313" key="4">
    <source>
        <dbReference type="Proteomes" id="UP000176300"/>
    </source>
</evidence>
<evidence type="ECO:0000256" key="1">
    <source>
        <dbReference type="SAM" id="Phobius"/>
    </source>
</evidence>
<proteinExistence type="predicted"/>